<accession>A0AAV2GQ63</accession>
<name>A0AAV2GQ63_9ROSI</name>
<proteinExistence type="predicted"/>
<dbReference type="Proteomes" id="UP001497516">
    <property type="component" value="Chromosome 9"/>
</dbReference>
<sequence>MEFPGPARFVSRTAAKMEFSIAPDEDSRLEEALEHFGHKHDEAADDMAENLVDVRQTAIGNIGQIHAQLNEDNLQKPNHEATDTKPFDFANPIVDVKEEQREESDEKIFPTAIAAVPLCGAGGVAL</sequence>
<organism evidence="1 2">
    <name type="scientific">Linum trigynum</name>
    <dbReference type="NCBI Taxonomy" id="586398"/>
    <lineage>
        <taxon>Eukaryota</taxon>
        <taxon>Viridiplantae</taxon>
        <taxon>Streptophyta</taxon>
        <taxon>Embryophyta</taxon>
        <taxon>Tracheophyta</taxon>
        <taxon>Spermatophyta</taxon>
        <taxon>Magnoliopsida</taxon>
        <taxon>eudicotyledons</taxon>
        <taxon>Gunneridae</taxon>
        <taxon>Pentapetalae</taxon>
        <taxon>rosids</taxon>
        <taxon>fabids</taxon>
        <taxon>Malpighiales</taxon>
        <taxon>Linaceae</taxon>
        <taxon>Linum</taxon>
    </lineage>
</organism>
<dbReference type="AlphaFoldDB" id="A0AAV2GQ63"/>
<protein>
    <submittedName>
        <fullName evidence="1">Uncharacterized protein</fullName>
    </submittedName>
</protein>
<gene>
    <name evidence="1" type="ORF">LTRI10_LOCUS51591</name>
</gene>
<evidence type="ECO:0000313" key="2">
    <source>
        <dbReference type="Proteomes" id="UP001497516"/>
    </source>
</evidence>
<reference evidence="1 2" key="1">
    <citation type="submission" date="2024-04" db="EMBL/GenBank/DDBJ databases">
        <authorList>
            <person name="Fracassetti M."/>
        </authorList>
    </citation>
    <scope>NUCLEOTIDE SEQUENCE [LARGE SCALE GENOMIC DNA]</scope>
</reference>
<keyword evidence="2" id="KW-1185">Reference proteome</keyword>
<dbReference type="EMBL" id="OZ034822">
    <property type="protein sequence ID" value="CAL1412284.1"/>
    <property type="molecule type" value="Genomic_DNA"/>
</dbReference>
<evidence type="ECO:0000313" key="1">
    <source>
        <dbReference type="EMBL" id="CAL1412284.1"/>
    </source>
</evidence>